<sequence length="441" mass="48963">MKIIDRYILKAHVGSFLFAFVTIIFVLILQFFATFADRFMGKGIGFTAMVELILLQSAWMVGLAAPMAVLVSVVMAFGSLTTTSEMTVFRASGISLYRLMMPVLLAGLLLSLFVERFNNVVLPEANYYAKSLMVDIARSKPAFGLAENAFSTLVDGYSIFVRSTDEHSKELRGIVIYDASRSDYKTMVTAEKGTIDFSGDDHYLVMTLFNGEIHQVRQPDHKSYRNMSFQKHRFVFESSGFGFSRSSESRMRSGDGELSAKELITIGDEFRKRIAASEKRIQMPLETLGERMAESSSVRAKGGMITAKMANKTRAEAAGYVDRQLARLDGELKNIEANRNMYNRYMAAYHKKYALSLACFVFVLVGAPLGVLARRGGFGVGAAISLFLFVLYWMLMISGEKIAERGILDPMISMWLANAVMATVGISLMASLNGSVFNTSR</sequence>
<keyword evidence="4 6" id="KW-1133">Transmembrane helix</keyword>
<dbReference type="GO" id="GO:0015920">
    <property type="term" value="P:lipopolysaccharide transport"/>
    <property type="evidence" value="ECO:0007669"/>
    <property type="project" value="TreeGrafter"/>
</dbReference>
<dbReference type="Pfam" id="PF03739">
    <property type="entry name" value="LptF_LptG"/>
    <property type="match status" value="1"/>
</dbReference>
<evidence type="ECO:0000313" key="7">
    <source>
        <dbReference type="EMBL" id="ACF44124.1"/>
    </source>
</evidence>
<keyword evidence="2" id="KW-1003">Cell membrane</keyword>
<feature type="transmembrane region" description="Helical" evidence="6">
    <location>
        <begin position="377"/>
        <end position="395"/>
    </location>
</feature>
<evidence type="ECO:0000256" key="2">
    <source>
        <dbReference type="ARBA" id="ARBA00022475"/>
    </source>
</evidence>
<evidence type="ECO:0000313" key="8">
    <source>
        <dbReference type="Proteomes" id="UP000002724"/>
    </source>
</evidence>
<feature type="transmembrane region" description="Helical" evidence="6">
    <location>
        <begin position="48"/>
        <end position="76"/>
    </location>
</feature>
<dbReference type="PANTHER" id="PTHR33529:SF6">
    <property type="entry name" value="YJGP_YJGQ FAMILY PERMEASE"/>
    <property type="match status" value="1"/>
</dbReference>
<evidence type="ECO:0000256" key="6">
    <source>
        <dbReference type="SAM" id="Phobius"/>
    </source>
</evidence>
<gene>
    <name evidence="7" type="ordered locus">Ppha_1901</name>
</gene>
<organism evidence="7 8">
    <name type="scientific">Pelodictyon phaeoclathratiforme (strain DSM 5477 / BU-1)</name>
    <dbReference type="NCBI Taxonomy" id="324925"/>
    <lineage>
        <taxon>Bacteria</taxon>
        <taxon>Pseudomonadati</taxon>
        <taxon>Chlorobiota</taxon>
        <taxon>Chlorobiia</taxon>
        <taxon>Chlorobiales</taxon>
        <taxon>Chlorobiaceae</taxon>
        <taxon>Chlorobium/Pelodictyon group</taxon>
        <taxon>Pelodictyon</taxon>
    </lineage>
</organism>
<dbReference type="KEGG" id="pph:Ppha_1901"/>
<dbReference type="GO" id="GO:0043190">
    <property type="term" value="C:ATP-binding cassette (ABC) transporter complex"/>
    <property type="evidence" value="ECO:0007669"/>
    <property type="project" value="TreeGrafter"/>
</dbReference>
<dbReference type="OrthoDB" id="1096108at2"/>
<evidence type="ECO:0000256" key="1">
    <source>
        <dbReference type="ARBA" id="ARBA00004651"/>
    </source>
</evidence>
<dbReference type="STRING" id="324925.Ppha_1901"/>
<feature type="transmembrane region" description="Helical" evidence="6">
    <location>
        <begin position="96"/>
        <end position="114"/>
    </location>
</feature>
<dbReference type="Proteomes" id="UP000002724">
    <property type="component" value="Chromosome"/>
</dbReference>
<dbReference type="AlphaFoldDB" id="B4SC18"/>
<proteinExistence type="predicted"/>
<keyword evidence="3 6" id="KW-0812">Transmembrane</keyword>
<dbReference type="PANTHER" id="PTHR33529">
    <property type="entry name" value="SLR0882 PROTEIN-RELATED"/>
    <property type="match status" value="1"/>
</dbReference>
<evidence type="ECO:0000256" key="5">
    <source>
        <dbReference type="ARBA" id="ARBA00023136"/>
    </source>
</evidence>
<dbReference type="InterPro" id="IPR005495">
    <property type="entry name" value="LptG/LptF_permease"/>
</dbReference>
<keyword evidence="5 6" id="KW-0472">Membrane</keyword>
<accession>B4SC18</accession>
<reference evidence="7 8" key="1">
    <citation type="submission" date="2008-06" db="EMBL/GenBank/DDBJ databases">
        <title>Complete sequence of Pelodictyon phaeoclathratiforme BU-1.</title>
        <authorList>
            <consortium name="US DOE Joint Genome Institute"/>
            <person name="Lucas S."/>
            <person name="Copeland A."/>
            <person name="Lapidus A."/>
            <person name="Glavina del Rio T."/>
            <person name="Dalin E."/>
            <person name="Tice H."/>
            <person name="Bruce D."/>
            <person name="Goodwin L."/>
            <person name="Pitluck S."/>
            <person name="Schmutz J."/>
            <person name="Larimer F."/>
            <person name="Land M."/>
            <person name="Hauser L."/>
            <person name="Kyrpides N."/>
            <person name="Mikhailova N."/>
            <person name="Liu Z."/>
            <person name="Li T."/>
            <person name="Zhao F."/>
            <person name="Overmann J."/>
            <person name="Bryant D.A."/>
            <person name="Richardson P."/>
        </authorList>
    </citation>
    <scope>NUCLEOTIDE SEQUENCE [LARGE SCALE GENOMIC DNA]</scope>
    <source>
        <strain evidence="8">DSM 5477 / BU-1</strain>
    </source>
</reference>
<name>B4SC18_PELPB</name>
<keyword evidence="8" id="KW-1185">Reference proteome</keyword>
<feature type="transmembrane region" description="Helical" evidence="6">
    <location>
        <begin position="16"/>
        <end position="36"/>
    </location>
</feature>
<dbReference type="RefSeq" id="WP_012508606.1">
    <property type="nucleotide sequence ID" value="NC_011060.1"/>
</dbReference>
<feature type="transmembrane region" description="Helical" evidence="6">
    <location>
        <begin position="353"/>
        <end position="371"/>
    </location>
</feature>
<dbReference type="EMBL" id="CP001110">
    <property type="protein sequence ID" value="ACF44124.1"/>
    <property type="molecule type" value="Genomic_DNA"/>
</dbReference>
<protein>
    <submittedName>
        <fullName evidence="7">Permease YjgP/YjgQ family protein</fullName>
    </submittedName>
</protein>
<evidence type="ECO:0000256" key="3">
    <source>
        <dbReference type="ARBA" id="ARBA00022692"/>
    </source>
</evidence>
<evidence type="ECO:0000256" key="4">
    <source>
        <dbReference type="ARBA" id="ARBA00022989"/>
    </source>
</evidence>
<comment type="subcellular location">
    <subcellularLocation>
        <location evidence="1">Cell membrane</location>
        <topology evidence="1">Multi-pass membrane protein</topology>
    </subcellularLocation>
</comment>
<feature type="transmembrane region" description="Helical" evidence="6">
    <location>
        <begin position="415"/>
        <end position="437"/>
    </location>
</feature>
<dbReference type="eggNOG" id="COG0795">
    <property type="taxonomic scope" value="Bacteria"/>
</dbReference>
<dbReference type="HOGENOM" id="CLU_028799_6_0_10"/>